<gene>
    <name evidence="2" type="ORF">KUTeg_004140</name>
</gene>
<proteinExistence type="predicted"/>
<feature type="region of interest" description="Disordered" evidence="1">
    <location>
        <begin position="26"/>
        <end position="51"/>
    </location>
</feature>
<name>A0ABQ9FP46_TEGGR</name>
<sequence length="108" mass="12450">MADLQNILLWDVPVIKFELPKNRGGWEPGKGCDRGRKIEQGKGKDRENKEVHTVTRPNLMNTLLIQSIVKITVWIRESTLAAQIVHLKYKDDVKWLLESRHSAIILPI</sequence>
<reference evidence="2 3" key="1">
    <citation type="submission" date="2022-12" db="EMBL/GenBank/DDBJ databases">
        <title>Chromosome-level genome of Tegillarca granosa.</title>
        <authorList>
            <person name="Kim J."/>
        </authorList>
    </citation>
    <scope>NUCLEOTIDE SEQUENCE [LARGE SCALE GENOMIC DNA]</scope>
    <source>
        <strain evidence="2">Teg-2019</strain>
        <tissue evidence="2">Adductor muscle</tissue>
    </source>
</reference>
<accession>A0ABQ9FP46</accession>
<evidence type="ECO:0000256" key="1">
    <source>
        <dbReference type="SAM" id="MobiDB-lite"/>
    </source>
</evidence>
<evidence type="ECO:0000313" key="3">
    <source>
        <dbReference type="Proteomes" id="UP001217089"/>
    </source>
</evidence>
<dbReference type="EMBL" id="JARBDR010000214">
    <property type="protein sequence ID" value="KAJ8319049.1"/>
    <property type="molecule type" value="Genomic_DNA"/>
</dbReference>
<feature type="compositionally biased region" description="Basic and acidic residues" evidence="1">
    <location>
        <begin position="30"/>
        <end position="51"/>
    </location>
</feature>
<comment type="caution">
    <text evidence="2">The sequence shown here is derived from an EMBL/GenBank/DDBJ whole genome shotgun (WGS) entry which is preliminary data.</text>
</comment>
<dbReference type="Proteomes" id="UP001217089">
    <property type="component" value="Unassembled WGS sequence"/>
</dbReference>
<evidence type="ECO:0000313" key="2">
    <source>
        <dbReference type="EMBL" id="KAJ8319049.1"/>
    </source>
</evidence>
<keyword evidence="3" id="KW-1185">Reference proteome</keyword>
<organism evidence="2 3">
    <name type="scientific">Tegillarca granosa</name>
    <name type="common">Malaysian cockle</name>
    <name type="synonym">Anadara granosa</name>
    <dbReference type="NCBI Taxonomy" id="220873"/>
    <lineage>
        <taxon>Eukaryota</taxon>
        <taxon>Metazoa</taxon>
        <taxon>Spiralia</taxon>
        <taxon>Lophotrochozoa</taxon>
        <taxon>Mollusca</taxon>
        <taxon>Bivalvia</taxon>
        <taxon>Autobranchia</taxon>
        <taxon>Pteriomorphia</taxon>
        <taxon>Arcoida</taxon>
        <taxon>Arcoidea</taxon>
        <taxon>Arcidae</taxon>
        <taxon>Tegillarca</taxon>
    </lineage>
</organism>
<protein>
    <submittedName>
        <fullName evidence="2">Uncharacterized protein</fullName>
    </submittedName>
</protein>